<feature type="transmembrane region" description="Helical" evidence="1">
    <location>
        <begin position="198"/>
        <end position="218"/>
    </location>
</feature>
<keyword evidence="1" id="KW-0812">Transmembrane</keyword>
<reference evidence="2" key="2">
    <citation type="submission" date="2023-02" db="EMBL/GenBank/DDBJ databases">
        <authorList>
            <consortium name="DOE Joint Genome Institute"/>
            <person name="Mondo S.J."/>
            <person name="Chang Y."/>
            <person name="Wang Y."/>
            <person name="Ahrendt S."/>
            <person name="Andreopoulos W."/>
            <person name="Barry K."/>
            <person name="Beard J."/>
            <person name="Benny G.L."/>
            <person name="Blankenship S."/>
            <person name="Bonito G."/>
            <person name="Cuomo C."/>
            <person name="Desiro A."/>
            <person name="Gervers K.A."/>
            <person name="Hundley H."/>
            <person name="Kuo A."/>
            <person name="LaButti K."/>
            <person name="Lang B.F."/>
            <person name="Lipzen A."/>
            <person name="O'Donnell K."/>
            <person name="Pangilinan J."/>
            <person name="Reynolds N."/>
            <person name="Sandor L."/>
            <person name="Smith M.W."/>
            <person name="Tsang A."/>
            <person name="Grigoriev I.V."/>
            <person name="Stajich J.E."/>
            <person name="Spatafora J.W."/>
        </authorList>
    </citation>
    <scope>NUCLEOTIDE SEQUENCE</scope>
    <source>
        <strain evidence="2">RSA 2281</strain>
    </source>
</reference>
<feature type="transmembrane region" description="Helical" evidence="1">
    <location>
        <begin position="116"/>
        <end position="136"/>
    </location>
</feature>
<name>A0AAD5KYR5_9FUNG</name>
<feature type="transmembrane region" description="Helical" evidence="1">
    <location>
        <begin position="45"/>
        <end position="64"/>
    </location>
</feature>
<evidence type="ECO:0000313" key="3">
    <source>
        <dbReference type="Proteomes" id="UP001209540"/>
    </source>
</evidence>
<sequence>MDIDRRQAAFITALANSYHAQLTLYSACIVALIIRAVCVKQCQPYFLAGIALLAYFFQALLLNIGDHNRPDPSFIFGGYFLGSITAPLLWLNVFVSIYSSATTKTSIRQQLLTKNLFFSLIAFVWTLVITIIAIAVTTRLQDMIFTSADGRYVTFTLLPGTINLFNSIMLVSYGLWVYVLLFLLQLYALHRSGTIRPFVRSLCLYALLLVPVNVGHSLDLFLSNMTSHPESQFLEQLMATFVLTLFVGIFAIVVIIAFGHHWHKSSANHLDNNDTKKSIGRR</sequence>
<proteinExistence type="predicted"/>
<feature type="transmembrane region" description="Helical" evidence="1">
    <location>
        <begin position="76"/>
        <end position="95"/>
    </location>
</feature>
<evidence type="ECO:0000256" key="1">
    <source>
        <dbReference type="SAM" id="Phobius"/>
    </source>
</evidence>
<comment type="caution">
    <text evidence="2">The sequence shown here is derived from an EMBL/GenBank/DDBJ whole genome shotgun (WGS) entry which is preliminary data.</text>
</comment>
<feature type="transmembrane region" description="Helical" evidence="1">
    <location>
        <begin position="238"/>
        <end position="258"/>
    </location>
</feature>
<keyword evidence="1" id="KW-0472">Membrane</keyword>
<dbReference type="Proteomes" id="UP001209540">
    <property type="component" value="Unassembled WGS sequence"/>
</dbReference>
<protein>
    <submittedName>
        <fullName evidence="2">Uncharacterized protein</fullName>
    </submittedName>
</protein>
<feature type="transmembrane region" description="Helical" evidence="1">
    <location>
        <begin position="164"/>
        <end position="186"/>
    </location>
</feature>
<dbReference type="AlphaFoldDB" id="A0AAD5KYR5"/>
<dbReference type="EMBL" id="JAIXMP010000001">
    <property type="protein sequence ID" value="KAI9278402.1"/>
    <property type="molecule type" value="Genomic_DNA"/>
</dbReference>
<accession>A0AAD5KYR5</accession>
<keyword evidence="1" id="KW-1133">Transmembrane helix</keyword>
<evidence type="ECO:0000313" key="2">
    <source>
        <dbReference type="EMBL" id="KAI9278402.1"/>
    </source>
</evidence>
<reference evidence="2" key="1">
    <citation type="journal article" date="2022" name="IScience">
        <title>Evolution of zygomycete secretomes and the origins of terrestrial fungal ecologies.</title>
        <authorList>
            <person name="Chang Y."/>
            <person name="Wang Y."/>
            <person name="Mondo S."/>
            <person name="Ahrendt S."/>
            <person name="Andreopoulos W."/>
            <person name="Barry K."/>
            <person name="Beard J."/>
            <person name="Benny G.L."/>
            <person name="Blankenship S."/>
            <person name="Bonito G."/>
            <person name="Cuomo C."/>
            <person name="Desiro A."/>
            <person name="Gervers K.A."/>
            <person name="Hundley H."/>
            <person name="Kuo A."/>
            <person name="LaButti K."/>
            <person name="Lang B.F."/>
            <person name="Lipzen A."/>
            <person name="O'Donnell K."/>
            <person name="Pangilinan J."/>
            <person name="Reynolds N."/>
            <person name="Sandor L."/>
            <person name="Smith M.E."/>
            <person name="Tsang A."/>
            <person name="Grigoriev I.V."/>
            <person name="Stajich J.E."/>
            <person name="Spatafora J.W."/>
        </authorList>
    </citation>
    <scope>NUCLEOTIDE SEQUENCE</scope>
    <source>
        <strain evidence="2">RSA 2281</strain>
    </source>
</reference>
<keyword evidence="3" id="KW-1185">Reference proteome</keyword>
<gene>
    <name evidence="2" type="ORF">BDA99DRAFT_554040</name>
</gene>
<feature type="transmembrane region" description="Helical" evidence="1">
    <location>
        <begin position="20"/>
        <end position="38"/>
    </location>
</feature>
<organism evidence="2 3">
    <name type="scientific">Phascolomyces articulosus</name>
    <dbReference type="NCBI Taxonomy" id="60185"/>
    <lineage>
        <taxon>Eukaryota</taxon>
        <taxon>Fungi</taxon>
        <taxon>Fungi incertae sedis</taxon>
        <taxon>Mucoromycota</taxon>
        <taxon>Mucoromycotina</taxon>
        <taxon>Mucoromycetes</taxon>
        <taxon>Mucorales</taxon>
        <taxon>Lichtheimiaceae</taxon>
        <taxon>Phascolomyces</taxon>
    </lineage>
</organism>